<feature type="transmembrane region" description="Helical" evidence="8">
    <location>
        <begin position="175"/>
        <end position="195"/>
    </location>
</feature>
<feature type="transmembrane region" description="Helical" evidence="8">
    <location>
        <begin position="150"/>
        <end position="169"/>
    </location>
</feature>
<feature type="binding site" evidence="6">
    <location>
        <position position="277"/>
    </location>
    <ligand>
        <name>Zn(2+)</name>
        <dbReference type="ChEBI" id="CHEBI:29105"/>
    </ligand>
</feature>
<evidence type="ECO:0000256" key="6">
    <source>
        <dbReference type="PIRSR" id="PIRSR604254-1"/>
    </source>
</evidence>
<protein>
    <submittedName>
        <fullName evidence="9">Uncharacterized protein</fullName>
    </submittedName>
</protein>
<organism evidence="9 10">
    <name type="scientific">Serendipita vermifera MAFF 305830</name>
    <dbReference type="NCBI Taxonomy" id="933852"/>
    <lineage>
        <taxon>Eukaryota</taxon>
        <taxon>Fungi</taxon>
        <taxon>Dikarya</taxon>
        <taxon>Basidiomycota</taxon>
        <taxon>Agaricomycotina</taxon>
        <taxon>Agaricomycetes</taxon>
        <taxon>Sebacinales</taxon>
        <taxon>Serendipitaceae</taxon>
        <taxon>Serendipita</taxon>
    </lineage>
</organism>
<dbReference type="InterPro" id="IPR004254">
    <property type="entry name" value="AdipoR/HlyIII-related"/>
</dbReference>
<dbReference type="GO" id="GO:0016020">
    <property type="term" value="C:membrane"/>
    <property type="evidence" value="ECO:0007669"/>
    <property type="project" value="UniProtKB-SubCell"/>
</dbReference>
<feature type="transmembrane region" description="Helical" evidence="8">
    <location>
        <begin position="112"/>
        <end position="129"/>
    </location>
</feature>
<gene>
    <name evidence="9" type="ORF">M408DRAFT_329314</name>
</gene>
<proteinExistence type="inferred from homology"/>
<sequence>MTSPQIRSRRPETSSSKPAIASNDQRAQTKRLFTWNEIPAWQRDNDYILSGYRGELGSWKKCLDSAFTYLHNETVNIQSHYIGGAIFIAVWLYHLEQTYVEHKETLNGVDKLFMTFFMVGALVCLFLSGSYHMMSCHSKPVADVFHRLDYAGIVILTVGSFYPAVYYGFYCEPLYARFWLALLTLAGASASYAVLSPTYSTPAYRRTRAYLFIALGLGGALPILHLFILEGYERPYELGVKWLFASAALYIGGAILYSERFPERVWPGRFDIFFASHQIFHVCVVLAALCHYMAMMQSIAFWHGTHDGTCKAFAN</sequence>
<dbReference type="GO" id="GO:0046872">
    <property type="term" value="F:metal ion binding"/>
    <property type="evidence" value="ECO:0007669"/>
    <property type="project" value="UniProtKB-KW"/>
</dbReference>
<evidence type="ECO:0000256" key="8">
    <source>
        <dbReference type="SAM" id="Phobius"/>
    </source>
</evidence>
<keyword evidence="6" id="KW-0479">Metal-binding</keyword>
<feature type="transmembrane region" description="Helical" evidence="8">
    <location>
        <begin position="207"/>
        <end position="228"/>
    </location>
</feature>
<reference evidence="10" key="2">
    <citation type="submission" date="2015-01" db="EMBL/GenBank/DDBJ databases">
        <title>Evolutionary Origins and Diversification of the Mycorrhizal Mutualists.</title>
        <authorList>
            <consortium name="DOE Joint Genome Institute"/>
            <consortium name="Mycorrhizal Genomics Consortium"/>
            <person name="Kohler A."/>
            <person name="Kuo A."/>
            <person name="Nagy L.G."/>
            <person name="Floudas D."/>
            <person name="Copeland A."/>
            <person name="Barry K.W."/>
            <person name="Cichocki N."/>
            <person name="Veneault-Fourrey C."/>
            <person name="LaButti K."/>
            <person name="Lindquist E.A."/>
            <person name="Lipzen A."/>
            <person name="Lundell T."/>
            <person name="Morin E."/>
            <person name="Murat C."/>
            <person name="Riley R."/>
            <person name="Ohm R."/>
            <person name="Sun H."/>
            <person name="Tunlid A."/>
            <person name="Henrissat B."/>
            <person name="Grigoriev I.V."/>
            <person name="Hibbett D.S."/>
            <person name="Martin F."/>
        </authorList>
    </citation>
    <scope>NUCLEOTIDE SEQUENCE [LARGE SCALE GENOMIC DNA]</scope>
    <source>
        <strain evidence="10">MAFF 305830</strain>
    </source>
</reference>
<accession>A0A0C2WRU6</accession>
<dbReference type="OrthoDB" id="529367at2759"/>
<feature type="binding site" evidence="6">
    <location>
        <position position="281"/>
    </location>
    <ligand>
        <name>Zn(2+)</name>
        <dbReference type="ChEBI" id="CHEBI:29105"/>
    </ligand>
</feature>
<dbReference type="EMBL" id="KN824291">
    <property type="protein sequence ID" value="KIM28893.1"/>
    <property type="molecule type" value="Genomic_DNA"/>
</dbReference>
<keyword evidence="10" id="KW-1185">Reference proteome</keyword>
<feature type="region of interest" description="Disordered" evidence="7">
    <location>
        <begin position="1"/>
        <end position="25"/>
    </location>
</feature>
<feature type="transmembrane region" description="Helical" evidence="8">
    <location>
        <begin position="240"/>
        <end position="258"/>
    </location>
</feature>
<dbReference type="PANTHER" id="PTHR20855:SF52">
    <property type="entry name" value="ADIPONECTIN RECEPTOR PROTEIN"/>
    <property type="match status" value="1"/>
</dbReference>
<evidence type="ECO:0000256" key="5">
    <source>
        <dbReference type="ARBA" id="ARBA00023136"/>
    </source>
</evidence>
<dbReference type="STRING" id="933852.A0A0C2WRU6"/>
<evidence type="ECO:0000313" key="10">
    <source>
        <dbReference type="Proteomes" id="UP000054097"/>
    </source>
</evidence>
<comment type="subcellular location">
    <subcellularLocation>
        <location evidence="1">Membrane</location>
        <topology evidence="1">Multi-pass membrane protein</topology>
    </subcellularLocation>
</comment>
<comment type="similarity">
    <text evidence="2">Belongs to the ADIPOR family.</text>
</comment>
<feature type="binding site" evidence="6">
    <location>
        <position position="132"/>
    </location>
    <ligand>
        <name>Zn(2+)</name>
        <dbReference type="ChEBI" id="CHEBI:29105"/>
    </ligand>
</feature>
<dbReference type="PANTHER" id="PTHR20855">
    <property type="entry name" value="ADIPOR/PROGESTIN RECEPTOR-RELATED"/>
    <property type="match status" value="1"/>
</dbReference>
<feature type="transmembrane region" description="Helical" evidence="8">
    <location>
        <begin position="270"/>
        <end position="294"/>
    </location>
</feature>
<dbReference type="Pfam" id="PF03006">
    <property type="entry name" value="HlyIII"/>
    <property type="match status" value="1"/>
</dbReference>
<evidence type="ECO:0000256" key="7">
    <source>
        <dbReference type="SAM" id="MobiDB-lite"/>
    </source>
</evidence>
<evidence type="ECO:0000313" key="9">
    <source>
        <dbReference type="EMBL" id="KIM28893.1"/>
    </source>
</evidence>
<keyword evidence="3 8" id="KW-0812">Transmembrane</keyword>
<evidence type="ECO:0000256" key="1">
    <source>
        <dbReference type="ARBA" id="ARBA00004141"/>
    </source>
</evidence>
<feature type="compositionally biased region" description="Polar residues" evidence="7">
    <location>
        <begin position="13"/>
        <end position="25"/>
    </location>
</feature>
<name>A0A0C2WRU6_SERVB</name>
<keyword evidence="5 8" id="KW-0472">Membrane</keyword>
<dbReference type="GO" id="GO:0038023">
    <property type="term" value="F:signaling receptor activity"/>
    <property type="evidence" value="ECO:0007669"/>
    <property type="project" value="TreeGrafter"/>
</dbReference>
<evidence type="ECO:0000256" key="2">
    <source>
        <dbReference type="ARBA" id="ARBA00007018"/>
    </source>
</evidence>
<dbReference type="HOGENOM" id="CLU_023075_2_0_1"/>
<dbReference type="Proteomes" id="UP000054097">
    <property type="component" value="Unassembled WGS sequence"/>
</dbReference>
<reference evidence="9 10" key="1">
    <citation type="submission" date="2014-04" db="EMBL/GenBank/DDBJ databases">
        <authorList>
            <consortium name="DOE Joint Genome Institute"/>
            <person name="Kuo A."/>
            <person name="Zuccaro A."/>
            <person name="Kohler A."/>
            <person name="Nagy L.G."/>
            <person name="Floudas D."/>
            <person name="Copeland A."/>
            <person name="Barry K.W."/>
            <person name="Cichocki N."/>
            <person name="Veneault-Fourrey C."/>
            <person name="LaButti K."/>
            <person name="Lindquist E.A."/>
            <person name="Lipzen A."/>
            <person name="Lundell T."/>
            <person name="Morin E."/>
            <person name="Murat C."/>
            <person name="Sun H."/>
            <person name="Tunlid A."/>
            <person name="Henrissat B."/>
            <person name="Grigoriev I.V."/>
            <person name="Hibbett D.S."/>
            <person name="Martin F."/>
            <person name="Nordberg H.P."/>
            <person name="Cantor M.N."/>
            <person name="Hua S.X."/>
        </authorList>
    </citation>
    <scope>NUCLEOTIDE SEQUENCE [LARGE SCALE GENOMIC DNA]</scope>
    <source>
        <strain evidence="9 10">MAFF 305830</strain>
    </source>
</reference>
<evidence type="ECO:0000256" key="4">
    <source>
        <dbReference type="ARBA" id="ARBA00022989"/>
    </source>
</evidence>
<keyword evidence="4 8" id="KW-1133">Transmembrane helix</keyword>
<evidence type="ECO:0000256" key="3">
    <source>
        <dbReference type="ARBA" id="ARBA00022692"/>
    </source>
</evidence>
<keyword evidence="6" id="KW-0862">Zinc</keyword>
<dbReference type="GO" id="GO:0006882">
    <property type="term" value="P:intracellular zinc ion homeostasis"/>
    <property type="evidence" value="ECO:0007669"/>
    <property type="project" value="TreeGrafter"/>
</dbReference>
<dbReference type="AlphaFoldDB" id="A0A0C2WRU6"/>